<dbReference type="InterPro" id="IPR018060">
    <property type="entry name" value="HTH_AraC"/>
</dbReference>
<protein>
    <submittedName>
        <fullName evidence="5">AraC family transcriptional regulator</fullName>
    </submittedName>
</protein>
<reference evidence="5 6" key="1">
    <citation type="submission" date="2021-10" db="EMBL/GenBank/DDBJ databases">
        <title>Anaerobic single-cell dispensing facilitates the cultivation of human gut bacteria.</title>
        <authorList>
            <person name="Afrizal A."/>
        </authorList>
    </citation>
    <scope>NUCLEOTIDE SEQUENCE [LARGE SCALE GENOMIC DNA]</scope>
    <source>
        <strain evidence="5 6">CLA-AA-H232</strain>
    </source>
</reference>
<keyword evidence="1" id="KW-0805">Transcription regulation</keyword>
<proteinExistence type="predicted"/>
<comment type="caution">
    <text evidence="5">The sequence shown here is derived from an EMBL/GenBank/DDBJ whole genome shotgun (WGS) entry which is preliminary data.</text>
</comment>
<gene>
    <name evidence="5" type="ORF">LKE05_02715</name>
</gene>
<dbReference type="InterPro" id="IPR009057">
    <property type="entry name" value="Homeodomain-like_sf"/>
</dbReference>
<evidence type="ECO:0000313" key="6">
    <source>
        <dbReference type="Proteomes" id="UP001198242"/>
    </source>
</evidence>
<evidence type="ECO:0000256" key="2">
    <source>
        <dbReference type="ARBA" id="ARBA00023125"/>
    </source>
</evidence>
<keyword evidence="6" id="KW-1185">Reference proteome</keyword>
<name>A0AAE3J8T0_9FIRM</name>
<dbReference type="PANTHER" id="PTHR43280:SF2">
    <property type="entry name" value="HTH-TYPE TRANSCRIPTIONAL REGULATOR EXSA"/>
    <property type="match status" value="1"/>
</dbReference>
<evidence type="ECO:0000256" key="1">
    <source>
        <dbReference type="ARBA" id="ARBA00023015"/>
    </source>
</evidence>
<accession>A0AAE3J8T0</accession>
<dbReference type="GO" id="GO:0043565">
    <property type="term" value="F:sequence-specific DNA binding"/>
    <property type="evidence" value="ECO:0007669"/>
    <property type="project" value="InterPro"/>
</dbReference>
<sequence>MNPRLYFDEKTLKKLGDVFVVNTYFPIKTVPDSADYFLLVYIAHSNAIHNIDNTSRKLEEGDVVLISPNVVNSFTCTHKDELTIAYCCAFSKNALQYSLKQYSGNFPLLSDFFEGKRSYIQVHDTPSKTIRNFMIQMIDNFNYSQPGYLFSIRSTITLILVNMFRLYSVDKNKADGFHSNVVINNVTNYINSKIYSKLSLNEVADKFGITPQHLCRLFKKHFNMTFTQFSNRQRVDKIRDELENIDRPIYQTYEEFDFTPQYLNSMFKKYTGYSISEYKAKFNYKAGNPLYTI</sequence>
<dbReference type="InterPro" id="IPR037923">
    <property type="entry name" value="HTH-like"/>
</dbReference>
<dbReference type="SUPFAM" id="SSF51215">
    <property type="entry name" value="Regulatory protein AraC"/>
    <property type="match status" value="1"/>
</dbReference>
<evidence type="ECO:0000313" key="5">
    <source>
        <dbReference type="EMBL" id="MCC2209706.1"/>
    </source>
</evidence>
<dbReference type="Gene3D" id="1.10.10.60">
    <property type="entry name" value="Homeodomain-like"/>
    <property type="match status" value="2"/>
</dbReference>
<keyword evidence="2" id="KW-0238">DNA-binding</keyword>
<dbReference type="SUPFAM" id="SSF46689">
    <property type="entry name" value="Homeodomain-like"/>
    <property type="match status" value="1"/>
</dbReference>
<keyword evidence="3" id="KW-0804">Transcription</keyword>
<feature type="domain" description="HTH araC/xylS-type" evidence="4">
    <location>
        <begin position="184"/>
        <end position="281"/>
    </location>
</feature>
<organism evidence="5 6">
    <name type="scientific">Hominilimicola fabiformis</name>
    <dbReference type="NCBI Taxonomy" id="2885356"/>
    <lineage>
        <taxon>Bacteria</taxon>
        <taxon>Bacillati</taxon>
        <taxon>Bacillota</taxon>
        <taxon>Clostridia</taxon>
        <taxon>Eubacteriales</taxon>
        <taxon>Oscillospiraceae</taxon>
        <taxon>Hominilimicola</taxon>
    </lineage>
</organism>
<dbReference type="SMART" id="SM00342">
    <property type="entry name" value="HTH_ARAC"/>
    <property type="match status" value="1"/>
</dbReference>
<dbReference type="GO" id="GO:0003700">
    <property type="term" value="F:DNA-binding transcription factor activity"/>
    <property type="evidence" value="ECO:0007669"/>
    <property type="project" value="InterPro"/>
</dbReference>
<dbReference type="AlphaFoldDB" id="A0AAE3J8T0"/>
<dbReference type="PANTHER" id="PTHR43280">
    <property type="entry name" value="ARAC-FAMILY TRANSCRIPTIONAL REGULATOR"/>
    <property type="match status" value="1"/>
</dbReference>
<dbReference type="PROSITE" id="PS01124">
    <property type="entry name" value="HTH_ARAC_FAMILY_2"/>
    <property type="match status" value="1"/>
</dbReference>
<evidence type="ECO:0000256" key="3">
    <source>
        <dbReference type="ARBA" id="ARBA00023163"/>
    </source>
</evidence>
<dbReference type="EMBL" id="JAJEQM010000002">
    <property type="protein sequence ID" value="MCC2209706.1"/>
    <property type="molecule type" value="Genomic_DNA"/>
</dbReference>
<dbReference type="Proteomes" id="UP001198242">
    <property type="component" value="Unassembled WGS sequence"/>
</dbReference>
<dbReference type="Pfam" id="PF12833">
    <property type="entry name" value="HTH_18"/>
    <property type="match status" value="1"/>
</dbReference>
<evidence type="ECO:0000259" key="4">
    <source>
        <dbReference type="PROSITE" id="PS01124"/>
    </source>
</evidence>
<dbReference type="RefSeq" id="WP_308455844.1">
    <property type="nucleotide sequence ID" value="NZ_JAJEQM010000002.1"/>
</dbReference>